<evidence type="ECO:0000256" key="9">
    <source>
        <dbReference type="HAMAP-Rule" id="MF_00061"/>
    </source>
</evidence>
<evidence type="ECO:0000256" key="3">
    <source>
        <dbReference type="ARBA" id="ARBA00017473"/>
    </source>
</evidence>
<keyword evidence="9" id="KW-0414">Isoprene biosynthesis</keyword>
<name>A0ABW2Q045_9BACL</name>
<keyword evidence="13" id="KW-1185">Reference proteome</keyword>
<dbReference type="InterPro" id="IPR004424">
    <property type="entry name" value="IspE"/>
</dbReference>
<comment type="pathway">
    <text evidence="9">Isoprenoid biosynthesis; isopentenyl diphosphate biosynthesis via DXP pathway; isopentenyl diphosphate from 1-deoxy-D-xylulose 5-phosphate: step 3/6.</text>
</comment>
<organism evidence="12 13">
    <name type="scientific">Scopulibacillus cellulosilyticus</name>
    <dbReference type="NCBI Taxonomy" id="2665665"/>
    <lineage>
        <taxon>Bacteria</taxon>
        <taxon>Bacillati</taxon>
        <taxon>Bacillota</taxon>
        <taxon>Bacilli</taxon>
        <taxon>Bacillales</taxon>
        <taxon>Sporolactobacillaceae</taxon>
        <taxon>Scopulibacillus</taxon>
    </lineage>
</organism>
<dbReference type="GO" id="GO:0050515">
    <property type="term" value="F:4-(cytidine 5'-diphospho)-2-C-methyl-D-erythritol kinase activity"/>
    <property type="evidence" value="ECO:0007669"/>
    <property type="project" value="UniProtKB-EC"/>
</dbReference>
<evidence type="ECO:0000259" key="11">
    <source>
        <dbReference type="Pfam" id="PF08544"/>
    </source>
</evidence>
<evidence type="ECO:0000256" key="8">
    <source>
        <dbReference type="ARBA" id="ARBA00032554"/>
    </source>
</evidence>
<dbReference type="RefSeq" id="WP_380968483.1">
    <property type="nucleotide sequence ID" value="NZ_JBHTCO010000038.1"/>
</dbReference>
<comment type="caution">
    <text evidence="12">The sequence shown here is derived from an EMBL/GenBank/DDBJ whole genome shotgun (WGS) entry which is preliminary data.</text>
</comment>
<dbReference type="NCBIfam" id="TIGR00154">
    <property type="entry name" value="ispE"/>
    <property type="match status" value="1"/>
</dbReference>
<evidence type="ECO:0000313" key="13">
    <source>
        <dbReference type="Proteomes" id="UP001596505"/>
    </source>
</evidence>
<dbReference type="Proteomes" id="UP001596505">
    <property type="component" value="Unassembled WGS sequence"/>
</dbReference>
<evidence type="ECO:0000256" key="5">
    <source>
        <dbReference type="ARBA" id="ARBA00022741"/>
    </source>
</evidence>
<keyword evidence="6 9" id="KW-0418">Kinase</keyword>
<sequence length="289" mass="31600">MKVIERAPAKINLSLDVIRKRNDGFHEVNMVMTTIDLSDRIECTALDTDQIKINSSASFVPEDARNFAYQAAKLIKQKYNIHQGVLINILKEIPVAAGLAGGSSDAAATIRALNKMWNLKMSVEEMMAIGEEVGSDVPFCIIGGTAIAKGRGEKLIPIASPPPCWVILAKPPVSVSTAEIYQSLSLNNAPHPDVQAMVQAIENQDYFQICALLGNTLESVTLSKVQEVSQIKAHMKRMGADGVLMSGSGPTVFGLTRYESRMQRIYNSLKGYCPHVYAVHLCRGREPLE</sequence>
<dbReference type="HAMAP" id="MF_00061">
    <property type="entry name" value="IspE"/>
    <property type="match status" value="1"/>
</dbReference>
<dbReference type="InterPro" id="IPR020568">
    <property type="entry name" value="Ribosomal_Su5_D2-typ_SF"/>
</dbReference>
<evidence type="ECO:0000313" key="12">
    <source>
        <dbReference type="EMBL" id="MFC7394724.1"/>
    </source>
</evidence>
<dbReference type="InterPro" id="IPR014721">
    <property type="entry name" value="Ribsml_uS5_D2-typ_fold_subgr"/>
</dbReference>
<dbReference type="PIRSF" id="PIRSF010376">
    <property type="entry name" value="IspE"/>
    <property type="match status" value="1"/>
</dbReference>
<feature type="active site" evidence="9">
    <location>
        <position position="136"/>
    </location>
</feature>
<dbReference type="SUPFAM" id="SSF54211">
    <property type="entry name" value="Ribosomal protein S5 domain 2-like"/>
    <property type="match status" value="1"/>
</dbReference>
<dbReference type="PANTHER" id="PTHR43527">
    <property type="entry name" value="4-DIPHOSPHOCYTIDYL-2-C-METHYL-D-ERYTHRITOL KINASE, CHLOROPLASTIC"/>
    <property type="match status" value="1"/>
</dbReference>
<dbReference type="Pfam" id="PF08544">
    <property type="entry name" value="GHMP_kinases_C"/>
    <property type="match status" value="1"/>
</dbReference>
<dbReference type="SUPFAM" id="SSF55060">
    <property type="entry name" value="GHMP Kinase, C-terminal domain"/>
    <property type="match status" value="1"/>
</dbReference>
<feature type="domain" description="GHMP kinase N-terminal" evidence="10">
    <location>
        <begin position="66"/>
        <end position="144"/>
    </location>
</feature>
<keyword evidence="5 9" id="KW-0547">Nucleotide-binding</keyword>
<proteinExistence type="inferred from homology"/>
<evidence type="ECO:0000256" key="7">
    <source>
        <dbReference type="ARBA" id="ARBA00022840"/>
    </source>
</evidence>
<keyword evidence="4 9" id="KW-0808">Transferase</keyword>
<keyword evidence="7 9" id="KW-0067">ATP-binding</keyword>
<accession>A0ABW2Q045</accession>
<dbReference type="EMBL" id="JBHTCO010000038">
    <property type="protein sequence ID" value="MFC7394724.1"/>
    <property type="molecule type" value="Genomic_DNA"/>
</dbReference>
<evidence type="ECO:0000256" key="4">
    <source>
        <dbReference type="ARBA" id="ARBA00022679"/>
    </source>
</evidence>
<comment type="function">
    <text evidence="9">Catalyzes the phosphorylation of the position 2 hydroxy group of 4-diphosphocytidyl-2C-methyl-D-erythritol.</text>
</comment>
<dbReference type="EC" id="2.7.1.148" evidence="2 9"/>
<dbReference type="InterPro" id="IPR036554">
    <property type="entry name" value="GHMP_kinase_C_sf"/>
</dbReference>
<dbReference type="Gene3D" id="3.30.70.890">
    <property type="entry name" value="GHMP kinase, C-terminal domain"/>
    <property type="match status" value="1"/>
</dbReference>
<feature type="binding site" evidence="9">
    <location>
        <begin position="94"/>
        <end position="104"/>
    </location>
    <ligand>
        <name>ATP</name>
        <dbReference type="ChEBI" id="CHEBI:30616"/>
    </ligand>
</feature>
<feature type="domain" description="GHMP kinase C-terminal" evidence="11">
    <location>
        <begin position="197"/>
        <end position="274"/>
    </location>
</feature>
<evidence type="ECO:0000256" key="6">
    <source>
        <dbReference type="ARBA" id="ARBA00022777"/>
    </source>
</evidence>
<evidence type="ECO:0000256" key="2">
    <source>
        <dbReference type="ARBA" id="ARBA00012052"/>
    </source>
</evidence>
<dbReference type="PANTHER" id="PTHR43527:SF2">
    <property type="entry name" value="4-DIPHOSPHOCYTIDYL-2-C-METHYL-D-ERYTHRITOL KINASE, CHLOROPLASTIC"/>
    <property type="match status" value="1"/>
</dbReference>
<dbReference type="InterPro" id="IPR006204">
    <property type="entry name" value="GHMP_kinase_N_dom"/>
</dbReference>
<evidence type="ECO:0000259" key="10">
    <source>
        <dbReference type="Pfam" id="PF00288"/>
    </source>
</evidence>
<comment type="catalytic activity">
    <reaction evidence="9">
        <text>4-CDP-2-C-methyl-D-erythritol + ATP = 4-CDP-2-C-methyl-D-erythritol 2-phosphate + ADP + H(+)</text>
        <dbReference type="Rhea" id="RHEA:18437"/>
        <dbReference type="ChEBI" id="CHEBI:15378"/>
        <dbReference type="ChEBI" id="CHEBI:30616"/>
        <dbReference type="ChEBI" id="CHEBI:57823"/>
        <dbReference type="ChEBI" id="CHEBI:57919"/>
        <dbReference type="ChEBI" id="CHEBI:456216"/>
        <dbReference type="EC" id="2.7.1.148"/>
    </reaction>
</comment>
<evidence type="ECO:0000256" key="1">
    <source>
        <dbReference type="ARBA" id="ARBA00009684"/>
    </source>
</evidence>
<protein>
    <recommendedName>
        <fullName evidence="3 9">4-diphosphocytidyl-2-C-methyl-D-erythritol kinase</fullName>
        <shortName evidence="9">CMK</shortName>
        <ecNumber evidence="2 9">2.7.1.148</ecNumber>
    </recommendedName>
    <alternativeName>
        <fullName evidence="8 9">4-(cytidine-5'-diphospho)-2-C-methyl-D-erythritol kinase</fullName>
    </alternativeName>
</protein>
<feature type="active site" evidence="9">
    <location>
        <position position="10"/>
    </location>
</feature>
<comment type="similarity">
    <text evidence="1 9">Belongs to the GHMP kinase family. IspE subfamily.</text>
</comment>
<dbReference type="InterPro" id="IPR013750">
    <property type="entry name" value="GHMP_kinase_C_dom"/>
</dbReference>
<dbReference type="Gene3D" id="3.30.230.10">
    <property type="match status" value="1"/>
</dbReference>
<reference evidence="13" key="1">
    <citation type="journal article" date="2019" name="Int. J. Syst. Evol. Microbiol.">
        <title>The Global Catalogue of Microorganisms (GCM) 10K type strain sequencing project: providing services to taxonomists for standard genome sequencing and annotation.</title>
        <authorList>
            <consortium name="The Broad Institute Genomics Platform"/>
            <consortium name="The Broad Institute Genome Sequencing Center for Infectious Disease"/>
            <person name="Wu L."/>
            <person name="Ma J."/>
        </authorList>
    </citation>
    <scope>NUCLEOTIDE SEQUENCE [LARGE SCALE GENOMIC DNA]</scope>
    <source>
        <strain evidence="13">CGMCC 1.16305</strain>
    </source>
</reference>
<gene>
    <name evidence="9 12" type="primary">ispE</name>
    <name evidence="12" type="ORF">ACFQRG_17515</name>
</gene>
<dbReference type="Pfam" id="PF00288">
    <property type="entry name" value="GHMP_kinases_N"/>
    <property type="match status" value="1"/>
</dbReference>